<reference evidence="1 2" key="1">
    <citation type="submission" date="2020-07" db="EMBL/GenBank/DDBJ databases">
        <title>Complete Genome Sequence of an acetic acid bacterium, Acetobacter aceti JCM20276.</title>
        <authorList>
            <person name="Hirose Y."/>
            <person name="Mihara H."/>
        </authorList>
    </citation>
    <scope>NUCLEOTIDE SEQUENCE [LARGE SCALE GENOMIC DNA]</scope>
    <source>
        <strain evidence="1 2">JCM20276</strain>
    </source>
</reference>
<evidence type="ECO:0000313" key="1">
    <source>
        <dbReference type="EMBL" id="BCI68079.1"/>
    </source>
</evidence>
<accession>A0A6S6PL09</accession>
<name>A0A6S6PL09_ACEAC</name>
<protein>
    <submittedName>
        <fullName evidence="1">Uncharacterized protein</fullName>
    </submittedName>
</protein>
<dbReference type="AlphaFoldDB" id="A0A6S6PL09"/>
<proteinExistence type="predicted"/>
<dbReference type="EMBL" id="AP023326">
    <property type="protein sequence ID" value="BCI68079.1"/>
    <property type="molecule type" value="Genomic_DNA"/>
</dbReference>
<organism evidence="1 2">
    <name type="scientific">Acetobacter aceti</name>
    <dbReference type="NCBI Taxonomy" id="435"/>
    <lineage>
        <taxon>Bacteria</taxon>
        <taxon>Pseudomonadati</taxon>
        <taxon>Pseudomonadota</taxon>
        <taxon>Alphaproteobacteria</taxon>
        <taxon>Acetobacterales</taxon>
        <taxon>Acetobacteraceae</taxon>
        <taxon>Acetobacter</taxon>
        <taxon>Acetobacter subgen. Acetobacter</taxon>
    </lineage>
</organism>
<dbReference type="Proteomes" id="UP000515220">
    <property type="component" value="Chromosome"/>
</dbReference>
<evidence type="ECO:0000313" key="2">
    <source>
        <dbReference type="Proteomes" id="UP000515220"/>
    </source>
</evidence>
<dbReference type="RefSeq" id="WP_185229863.1">
    <property type="nucleotide sequence ID" value="NZ_AP023326.1"/>
</dbReference>
<sequence>MSRHTFARSVIRAFGEMLDFAGPVKSYPVANADEITRAAWAETGRAMRGAMKQVDEQLRYPHRAPTNH</sequence>
<gene>
    <name evidence="1" type="ORF">AAJCM20276_27030</name>
</gene>